<evidence type="ECO:0000313" key="12">
    <source>
        <dbReference type="Proteomes" id="UP000298460"/>
    </source>
</evidence>
<keyword evidence="3" id="KW-0067">ATP-binding</keyword>
<feature type="domain" description="PAS" evidence="9">
    <location>
        <begin position="56"/>
        <end position="103"/>
    </location>
</feature>
<dbReference type="Gene3D" id="1.10.10.60">
    <property type="entry name" value="Homeodomain-like"/>
    <property type="match status" value="1"/>
</dbReference>
<dbReference type="Gene3D" id="1.10.8.60">
    <property type="match status" value="1"/>
</dbReference>
<comment type="caution">
    <text evidence="11">The sequence shown here is derived from an EMBL/GenBank/DDBJ whole genome shotgun (WGS) entry which is preliminary data.</text>
</comment>
<evidence type="ECO:0000259" key="9">
    <source>
        <dbReference type="PROSITE" id="PS50112"/>
    </source>
</evidence>
<accession>A0A4Z0R5I8</accession>
<dbReference type="InterPro" id="IPR000700">
    <property type="entry name" value="PAS-assoc_C"/>
</dbReference>
<dbReference type="Proteomes" id="UP000298460">
    <property type="component" value="Unassembled WGS sequence"/>
</dbReference>
<dbReference type="InterPro" id="IPR058031">
    <property type="entry name" value="AAA_lid_NorR"/>
</dbReference>
<dbReference type="PROSITE" id="PS50112">
    <property type="entry name" value="PAS"/>
    <property type="match status" value="1"/>
</dbReference>
<dbReference type="OrthoDB" id="1803236at2"/>
<evidence type="ECO:0000256" key="3">
    <source>
        <dbReference type="ARBA" id="ARBA00022840"/>
    </source>
</evidence>
<dbReference type="SMART" id="SM00382">
    <property type="entry name" value="AAA"/>
    <property type="match status" value="1"/>
</dbReference>
<name>A0A4Z0R5I8_9FIRM</name>
<dbReference type="SUPFAM" id="SSF52540">
    <property type="entry name" value="P-loop containing nucleoside triphosphate hydrolases"/>
    <property type="match status" value="1"/>
</dbReference>
<dbReference type="Pfam" id="PF13426">
    <property type="entry name" value="PAS_9"/>
    <property type="match status" value="1"/>
</dbReference>
<keyword evidence="4" id="KW-0805">Transcription regulation</keyword>
<dbReference type="InterPro" id="IPR025944">
    <property type="entry name" value="Sigma_54_int_dom_CS"/>
</dbReference>
<reference evidence="11 12" key="1">
    <citation type="submission" date="2019-03" db="EMBL/GenBank/DDBJ databases">
        <title>Draft Genome Sequence of Desulfosporosinus fructosivorans Strain 63.6F, Isolated from Marine Sediment in the Baltic Sea.</title>
        <authorList>
            <person name="Hausmann B."/>
            <person name="Vandieken V."/>
            <person name="Pjevac P."/>
            <person name="Schreck K."/>
            <person name="Herbold C.W."/>
            <person name="Loy A."/>
        </authorList>
    </citation>
    <scope>NUCLEOTIDE SEQUENCE [LARGE SCALE GENOMIC DNA]</scope>
    <source>
        <strain evidence="11 12">63.6F</strain>
    </source>
</reference>
<evidence type="ECO:0000256" key="1">
    <source>
        <dbReference type="ARBA" id="ARBA00022741"/>
    </source>
</evidence>
<keyword evidence="2" id="KW-0058">Aromatic hydrocarbons catabolism</keyword>
<dbReference type="Pfam" id="PF00158">
    <property type="entry name" value="Sigma54_activat"/>
    <property type="match status" value="1"/>
</dbReference>
<dbReference type="SUPFAM" id="SSF55785">
    <property type="entry name" value="PYP-like sensor domain (PAS domain)"/>
    <property type="match status" value="1"/>
</dbReference>
<dbReference type="InterPro" id="IPR009057">
    <property type="entry name" value="Homeodomain-like_sf"/>
</dbReference>
<evidence type="ECO:0000259" key="8">
    <source>
        <dbReference type="PROSITE" id="PS50045"/>
    </source>
</evidence>
<evidence type="ECO:0000256" key="7">
    <source>
        <dbReference type="SAM" id="Coils"/>
    </source>
</evidence>
<dbReference type="PROSITE" id="PS00675">
    <property type="entry name" value="SIGMA54_INTERACT_1"/>
    <property type="match status" value="1"/>
</dbReference>
<dbReference type="EMBL" id="SPQQ01000003">
    <property type="protein sequence ID" value="TGE38371.1"/>
    <property type="molecule type" value="Genomic_DNA"/>
</dbReference>
<dbReference type="Pfam" id="PF25601">
    <property type="entry name" value="AAA_lid_14"/>
    <property type="match status" value="1"/>
</dbReference>
<keyword evidence="1" id="KW-0547">Nucleotide-binding</keyword>
<dbReference type="GO" id="GO:0005524">
    <property type="term" value="F:ATP binding"/>
    <property type="evidence" value="ECO:0007669"/>
    <property type="project" value="UniProtKB-KW"/>
</dbReference>
<dbReference type="InterPro" id="IPR002078">
    <property type="entry name" value="Sigma_54_int"/>
</dbReference>
<evidence type="ECO:0000256" key="6">
    <source>
        <dbReference type="ARBA" id="ARBA00029500"/>
    </source>
</evidence>
<evidence type="ECO:0000313" key="11">
    <source>
        <dbReference type="EMBL" id="TGE38371.1"/>
    </source>
</evidence>
<protein>
    <recommendedName>
        <fullName evidence="6">HTH-type transcriptional regulatory protein TyrR</fullName>
    </recommendedName>
</protein>
<dbReference type="InterPro" id="IPR030828">
    <property type="entry name" value="HTH_TyrR"/>
</dbReference>
<dbReference type="AlphaFoldDB" id="A0A4Z0R5I8"/>
<organism evidence="11 12">
    <name type="scientific">Desulfosporosinus fructosivorans</name>
    <dbReference type="NCBI Taxonomy" id="2018669"/>
    <lineage>
        <taxon>Bacteria</taxon>
        <taxon>Bacillati</taxon>
        <taxon>Bacillota</taxon>
        <taxon>Clostridia</taxon>
        <taxon>Eubacteriales</taxon>
        <taxon>Desulfitobacteriaceae</taxon>
        <taxon>Desulfosporosinus</taxon>
    </lineage>
</organism>
<dbReference type="GO" id="GO:0003677">
    <property type="term" value="F:DNA binding"/>
    <property type="evidence" value="ECO:0007669"/>
    <property type="project" value="UniProtKB-KW"/>
</dbReference>
<sequence>MENNTLVLDTMAKNQICQLIEGTGLDVSTLIKQIIKENETYRNRIEDMSKDLKSYKERELEALLIGDALYDGIYVIDKTGIITAVNKAFIEMTGIVESEILGQGLEWLIERKLVTESGLLVLKEKEKASSVTVINNQKIVITASPIFNELGELTQVLTIMRDVTGLRKLQDKLENSEKLTKKYVDELKYLRKRESAQSGLIGRSLSMSQVRQLIYQVAQVEVTVLITGETGVGKEVVANDIYKNSLRKDSPYIKVNCAAIPENLLESELFGYEKGAFTGAQNKDKLGLFEIANSGTILLDEIGEMPFNLQSKILRVLQEKEITRIGGFKPIKIDVRVIAATNQNLEEQVSKGMFRQDLYYRLNVVPIQIPPLRSRLEDIPLLVNHFLHKYNEKYKVNKYINNSAMEVLQQYDWPGNVRELGNIIERLIIVINEPVIDSDHIVKIVDNEKLAAVCFDKNNLTLKEAVSILERQMIMNALQTYGSTHKAAPSLGVSQPTVLRKAKELGIMAK</sequence>
<dbReference type="PANTHER" id="PTHR32071">
    <property type="entry name" value="TRANSCRIPTIONAL REGULATORY PROTEIN"/>
    <property type="match status" value="1"/>
</dbReference>
<dbReference type="RefSeq" id="WP_135546357.1">
    <property type="nucleotide sequence ID" value="NZ_SPQQ01000003.1"/>
</dbReference>
<dbReference type="GO" id="GO:0006355">
    <property type="term" value="P:regulation of DNA-templated transcription"/>
    <property type="evidence" value="ECO:0007669"/>
    <property type="project" value="InterPro"/>
</dbReference>
<dbReference type="InterPro" id="IPR027417">
    <property type="entry name" value="P-loop_NTPase"/>
</dbReference>
<keyword evidence="12" id="KW-1185">Reference proteome</keyword>
<dbReference type="Gene3D" id="3.40.50.300">
    <property type="entry name" value="P-loop containing nucleotide triphosphate hydrolases"/>
    <property type="match status" value="1"/>
</dbReference>
<evidence type="ECO:0000259" key="10">
    <source>
        <dbReference type="PROSITE" id="PS50113"/>
    </source>
</evidence>
<dbReference type="FunFam" id="3.40.50.300:FF:000006">
    <property type="entry name" value="DNA-binding transcriptional regulator NtrC"/>
    <property type="match status" value="1"/>
</dbReference>
<dbReference type="SUPFAM" id="SSF46689">
    <property type="entry name" value="Homeodomain-like"/>
    <property type="match status" value="1"/>
</dbReference>
<dbReference type="Pfam" id="PF18024">
    <property type="entry name" value="HTH_50"/>
    <property type="match status" value="1"/>
</dbReference>
<evidence type="ECO:0000256" key="4">
    <source>
        <dbReference type="ARBA" id="ARBA00023015"/>
    </source>
</evidence>
<dbReference type="InterPro" id="IPR000014">
    <property type="entry name" value="PAS"/>
</dbReference>
<dbReference type="InterPro" id="IPR035965">
    <property type="entry name" value="PAS-like_dom_sf"/>
</dbReference>
<evidence type="ECO:0000256" key="5">
    <source>
        <dbReference type="ARBA" id="ARBA00023163"/>
    </source>
</evidence>
<dbReference type="InterPro" id="IPR025662">
    <property type="entry name" value="Sigma_54_int_dom_ATP-bd_1"/>
</dbReference>
<dbReference type="CDD" id="cd00009">
    <property type="entry name" value="AAA"/>
    <property type="match status" value="1"/>
</dbReference>
<feature type="coiled-coil region" evidence="7">
    <location>
        <begin position="31"/>
        <end position="58"/>
    </location>
</feature>
<dbReference type="PANTHER" id="PTHR32071:SF57">
    <property type="entry name" value="C4-DICARBOXYLATE TRANSPORT TRANSCRIPTIONAL REGULATORY PROTEIN DCTD"/>
    <property type="match status" value="1"/>
</dbReference>
<dbReference type="Gene3D" id="3.30.450.20">
    <property type="entry name" value="PAS domain"/>
    <property type="match status" value="1"/>
</dbReference>
<feature type="domain" description="PAC" evidence="10">
    <location>
        <begin position="115"/>
        <end position="175"/>
    </location>
</feature>
<dbReference type="PROSITE" id="PS50045">
    <property type="entry name" value="SIGMA54_INTERACT_4"/>
    <property type="match status" value="1"/>
</dbReference>
<dbReference type="InterPro" id="IPR003593">
    <property type="entry name" value="AAA+_ATPase"/>
</dbReference>
<proteinExistence type="predicted"/>
<dbReference type="PROSITE" id="PS00688">
    <property type="entry name" value="SIGMA54_INTERACT_3"/>
    <property type="match status" value="1"/>
</dbReference>
<dbReference type="PROSITE" id="PS50113">
    <property type="entry name" value="PAC"/>
    <property type="match status" value="1"/>
</dbReference>
<gene>
    <name evidence="11" type="ORF">E4K67_10490</name>
</gene>
<evidence type="ECO:0000256" key="2">
    <source>
        <dbReference type="ARBA" id="ARBA00022797"/>
    </source>
</evidence>
<dbReference type="NCBIfam" id="TIGR00229">
    <property type="entry name" value="sensory_box"/>
    <property type="match status" value="1"/>
</dbReference>
<keyword evidence="7" id="KW-0175">Coiled coil</keyword>
<dbReference type="CDD" id="cd00130">
    <property type="entry name" value="PAS"/>
    <property type="match status" value="1"/>
</dbReference>
<keyword evidence="5" id="KW-0804">Transcription</keyword>
<feature type="domain" description="Sigma-54 factor interaction" evidence="8">
    <location>
        <begin position="200"/>
        <end position="429"/>
    </location>
</feature>